<feature type="region of interest" description="Disordered" evidence="1">
    <location>
        <begin position="272"/>
        <end position="295"/>
    </location>
</feature>
<name>A0A813BC36_9DINO</name>
<feature type="compositionally biased region" description="Low complexity" evidence="1">
    <location>
        <begin position="182"/>
        <end position="202"/>
    </location>
</feature>
<evidence type="ECO:0000313" key="2">
    <source>
        <dbReference type="EMBL" id="CAE7894876.1"/>
    </source>
</evidence>
<evidence type="ECO:0000313" key="3">
    <source>
        <dbReference type="Proteomes" id="UP000601435"/>
    </source>
</evidence>
<dbReference type="EMBL" id="CAJNJA010068474">
    <property type="protein sequence ID" value="CAE7894876.1"/>
    <property type="molecule type" value="Genomic_DNA"/>
</dbReference>
<organism evidence="2 3">
    <name type="scientific">Symbiodinium necroappetens</name>
    <dbReference type="NCBI Taxonomy" id="1628268"/>
    <lineage>
        <taxon>Eukaryota</taxon>
        <taxon>Sar</taxon>
        <taxon>Alveolata</taxon>
        <taxon>Dinophyceae</taxon>
        <taxon>Suessiales</taxon>
        <taxon>Symbiodiniaceae</taxon>
        <taxon>Symbiodinium</taxon>
    </lineage>
</organism>
<accession>A0A813BC36</accession>
<feature type="compositionally biased region" description="Basic and acidic residues" evidence="1">
    <location>
        <begin position="407"/>
        <end position="423"/>
    </location>
</feature>
<feature type="compositionally biased region" description="Basic and acidic residues" evidence="1">
    <location>
        <begin position="460"/>
        <end position="474"/>
    </location>
</feature>
<dbReference type="Gene3D" id="3.40.50.150">
    <property type="entry name" value="Vaccinia Virus protein VP39"/>
    <property type="match status" value="1"/>
</dbReference>
<feature type="region of interest" description="Disordered" evidence="1">
    <location>
        <begin position="349"/>
        <end position="474"/>
    </location>
</feature>
<dbReference type="InterPro" id="IPR029063">
    <property type="entry name" value="SAM-dependent_MTases_sf"/>
</dbReference>
<comment type="caution">
    <text evidence="2">The sequence shown here is derived from an EMBL/GenBank/DDBJ whole genome shotgun (WGS) entry which is preliminary data.</text>
</comment>
<keyword evidence="3" id="KW-1185">Reference proteome</keyword>
<protein>
    <submittedName>
        <fullName evidence="2">Uncharacterized protein</fullName>
    </submittedName>
</protein>
<feature type="region of interest" description="Disordered" evidence="1">
    <location>
        <begin position="557"/>
        <end position="606"/>
    </location>
</feature>
<feature type="compositionally biased region" description="Low complexity" evidence="1">
    <location>
        <begin position="360"/>
        <end position="369"/>
    </location>
</feature>
<reference evidence="2" key="1">
    <citation type="submission" date="2021-02" db="EMBL/GenBank/DDBJ databases">
        <authorList>
            <person name="Dougan E. K."/>
            <person name="Rhodes N."/>
            <person name="Thang M."/>
            <person name="Chan C."/>
        </authorList>
    </citation>
    <scope>NUCLEOTIDE SEQUENCE</scope>
</reference>
<sequence length="1590" mass="171680">MNNRKRRSCLSTLARRTTPSAFQIASSCASTVMADSTAVALQLVAAMTAVRRAGIVPVVGLLTADQVADLNDITTVANQVLEGAAEASASAEVVQNFSPMVAGGVGGGSAMPSGAQTPASTVGVAPPDLAISSMPTTPRKAPPPVPKEAGAEIPARRPVMKAPPQVPATTWRVTPLDQLPRKAAPTSTATSGTSTPAKTTGGETPADYFATPAAKARAAARLAAGADPFDATLSMSASASGLATPAQSTAGRRPPNMQEIRAAPNVQTEAMAAAAPSTASTRPTSPKAQGKAPPEALMPPTTLMAPEPTPAADHQHIDPDLGIPAVTTVVADTFLDTPLEPTASAQEFLGPAPPPRPFFSLSTASTTRSPTPPSPRVDPPTAASASEFLGAASAGVPAQRPMTTVPEEDRPEPWEMPAAERRSIFPPVTAGGTGGRNMRAPSAARRRGSVGPSPGQRAQWRRDARSQDERRQYGAYDSRRWGGAEPWTAEQVDIPAEYYPYKVSMERRGASALGEVVPSSLRHLACDDLAAVRQKEQELPALGLQCSTPKNSGAWWDGAPTHASGADNHCDGEGRSALSLAPPDEAERQSVRRSSARGKGRDHDDATTANMAQDASAPQPGTFAAFLAEVAAAGGQGLLGGWRRALPRSRRRVGDDMLVPCAGVLHDAVRRLAECEAPPHIGAEFPHRVRPITLHRRNGRLLRAGPLDEPVREPVNPPLLVETADDPRPAGGLMALAPEEEEDLPAAMVLRSMPAVHVRLATISPRPRGLYSLDLVCSCQSRASTSFAPRSFSVGKTRLTPSTVFSSYAWTCADHCAKCLGGRSSADVAAGGWRRRRRWCRQHPRWQRRWCRGRRSPLALGLREGVDPRRLRHILAARRGLVLRVGHGDAGEEGLRHLGHKRRGVLRNQGQGRRRGNALRRQVGGGGAVVEFMSEVRRLVAPRRFGFIFENVEMATADAKQITEALGSAPVWVDAADFGWVGRPRLWWLSTDWARMTLDPETGESLQWTRRGQWDRLRVEEARRPVEVLDLGDLTFDDSVLSGRRRLPCFTTPALDENGRTAPKGCRGKIPSDAQQRWSADRRQFAPWHYVKEAMVVSSDAKLQIPPSRVKEQLHHMPADYTWGADDAPLDDRARHRLIGNGWHWGVARHLLLILLVATAFQTSDAKPQGEPPRSTITWVTSLWQFGGPVMGPAPGEDTLDPLVDLDEEAHWAASAVIPHPFQAQPRLEPAWEEALKNRRRWRHDLARIRREVVQEVKDMLGDVAEQTAEWMSQRSAAVKATYSTPDKPAVTQIPVLLELLRRLNYPDLENLTDDLTQGFNMVGGLKPGPGWKKRTDDRDKHPASMEELRRVNADHVRQRTATARVGERTETLLQELIDEAFEQLFAALGFRIKVSKSQPAAAQHIVQGVLFEISRRGVTLSPTPERVRRIMAQITQALQKDAMKPDEVFAQVAALAAFATHLQGAVTAFIDNTAGQAALSKGYGKDPAMNGMLAAFWALAARQGTMVDFRRVPSKANVADAVSPDDFGRARREGWTRVHIPASPIMHILAKAVDDLLYAVDGAAADLLACSTEWSGEPALGGAVCAGRC</sequence>
<proteinExistence type="predicted"/>
<gene>
    <name evidence="2" type="ORF">SNEC2469_LOCUS29916</name>
</gene>
<feature type="region of interest" description="Disordered" evidence="1">
    <location>
        <begin position="178"/>
        <end position="206"/>
    </location>
</feature>
<dbReference type="PROSITE" id="PS51257">
    <property type="entry name" value="PROKAR_LIPOPROTEIN"/>
    <property type="match status" value="1"/>
</dbReference>
<feature type="compositionally biased region" description="Low complexity" evidence="1">
    <location>
        <begin position="272"/>
        <end position="288"/>
    </location>
</feature>
<evidence type="ECO:0000256" key="1">
    <source>
        <dbReference type="SAM" id="MobiDB-lite"/>
    </source>
</evidence>
<dbReference type="Proteomes" id="UP000601435">
    <property type="component" value="Unassembled WGS sequence"/>
</dbReference>